<reference evidence="2 3" key="1">
    <citation type="submission" date="2018-09" db="EMBL/GenBank/DDBJ databases">
        <title>Genomic investigation of the strawberry pathogen Phytophthora fragariae indicates pathogenicity is determined by transcriptional variation in three key races.</title>
        <authorList>
            <person name="Adams T.M."/>
            <person name="Armitage A.D."/>
            <person name="Sobczyk M.K."/>
            <person name="Bates H.J."/>
            <person name="Dunwell J.M."/>
            <person name="Nellist C.F."/>
            <person name="Harrison R.J."/>
        </authorList>
    </citation>
    <scope>NUCLEOTIDE SEQUENCE [LARGE SCALE GENOMIC DNA]</scope>
    <source>
        <strain evidence="2 3">NOV-77</strain>
    </source>
</reference>
<accession>A0A6G0Q921</accession>
<organism evidence="2 3">
    <name type="scientific">Phytophthora fragariae</name>
    <dbReference type="NCBI Taxonomy" id="53985"/>
    <lineage>
        <taxon>Eukaryota</taxon>
        <taxon>Sar</taxon>
        <taxon>Stramenopiles</taxon>
        <taxon>Oomycota</taxon>
        <taxon>Peronosporomycetes</taxon>
        <taxon>Peronosporales</taxon>
        <taxon>Peronosporaceae</taxon>
        <taxon>Phytophthora</taxon>
    </lineage>
</organism>
<dbReference type="Proteomes" id="UP000486351">
    <property type="component" value="Unassembled WGS sequence"/>
</dbReference>
<evidence type="ECO:0000313" key="2">
    <source>
        <dbReference type="EMBL" id="KAE9275948.1"/>
    </source>
</evidence>
<gene>
    <name evidence="2" type="ORF">PF008_g29216</name>
</gene>
<dbReference type="EMBL" id="QXFY01004685">
    <property type="protein sequence ID" value="KAE9275948.1"/>
    <property type="molecule type" value="Genomic_DNA"/>
</dbReference>
<feature type="region of interest" description="Disordered" evidence="1">
    <location>
        <begin position="155"/>
        <end position="180"/>
    </location>
</feature>
<protein>
    <submittedName>
        <fullName evidence="2">Uncharacterized protein</fullName>
    </submittedName>
</protein>
<sequence>MEVRNRRERQWETLRSAELRVASWWSDDGDVDATVPDSTCWSTSCTPTAIPDDGRQAMVSYGSTMDVHEHGGRPWPNTNYSTWTTGSRKTLGMRKTCKEAGVPAKHATADVTLAADSVEASSGVGCESSRPCGRQDLLHGILEDPETSGLCQPHDGAHFEFGRPANRPDEHVLGSKHHKR</sequence>
<evidence type="ECO:0000256" key="1">
    <source>
        <dbReference type="SAM" id="MobiDB-lite"/>
    </source>
</evidence>
<comment type="caution">
    <text evidence="2">The sequence shown here is derived from an EMBL/GenBank/DDBJ whole genome shotgun (WGS) entry which is preliminary data.</text>
</comment>
<proteinExistence type="predicted"/>
<feature type="compositionally biased region" description="Basic and acidic residues" evidence="1">
    <location>
        <begin position="155"/>
        <end position="173"/>
    </location>
</feature>
<name>A0A6G0Q921_9STRA</name>
<dbReference type="AlphaFoldDB" id="A0A6G0Q921"/>
<evidence type="ECO:0000313" key="3">
    <source>
        <dbReference type="Proteomes" id="UP000486351"/>
    </source>
</evidence>